<protein>
    <submittedName>
        <fullName evidence="1">K11893 type VI secretion system protein ImpJ</fullName>
    </submittedName>
</protein>
<organism evidence="1">
    <name type="scientific">Erwinia amylovora ATCC BAA-2158</name>
    <dbReference type="NCBI Taxonomy" id="889211"/>
    <lineage>
        <taxon>Bacteria</taxon>
        <taxon>Pseudomonadati</taxon>
        <taxon>Pseudomonadota</taxon>
        <taxon>Gammaproteobacteria</taxon>
        <taxon>Enterobacterales</taxon>
        <taxon>Erwiniaceae</taxon>
        <taxon>Erwinia</taxon>
    </lineage>
</organism>
<dbReference type="PANTHER" id="PTHR35566:SF1">
    <property type="entry name" value="TYPE VI SECRETION SYSTEM BASEPLATE COMPONENT TSSK1"/>
    <property type="match status" value="1"/>
</dbReference>
<gene>
    <name evidence="1" type="primary">vasE</name>
    <name evidence="1" type="ORF">EAIL5_3101</name>
</gene>
<name>E5B8W6_ERWAM</name>
<dbReference type="PANTHER" id="PTHR35566">
    <property type="entry name" value="BLR3599 PROTEIN"/>
    <property type="match status" value="1"/>
</dbReference>
<dbReference type="AlphaFoldDB" id="E5B8W6"/>
<dbReference type="InterPro" id="IPR010263">
    <property type="entry name" value="T6SS_TssK"/>
</dbReference>
<dbReference type="EMBL" id="FR719195">
    <property type="protein sequence ID" value="CBX81921.1"/>
    <property type="molecule type" value="Genomic_DNA"/>
</dbReference>
<dbReference type="NCBIfam" id="TIGR03353">
    <property type="entry name" value="VI_chp_4"/>
    <property type="match status" value="1"/>
</dbReference>
<accession>E5B8W6</accession>
<reference evidence="1" key="1">
    <citation type="journal article" date="2011" name="J. Bacteriol.">
        <title>Genome Sequence of an Erwinia amylovora Strain with Pathogenicity Restricted to Rubus Plants.</title>
        <authorList>
            <person name="Powney R."/>
            <person name="Smits T.H."/>
            <person name="Sawbridge T."/>
            <person name="Frey B."/>
            <person name="Blom J."/>
            <person name="Frey J.E."/>
            <person name="Plummer K.M."/>
            <person name="Beer S.V."/>
            <person name="Luck J."/>
            <person name="Duffy B."/>
            <person name="Rodoni B."/>
        </authorList>
    </citation>
    <scope>NUCLEOTIDE SEQUENCE</scope>
    <source>
        <strain evidence="1">ATCC BAA-2158</strain>
    </source>
</reference>
<evidence type="ECO:0000313" key="1">
    <source>
        <dbReference type="EMBL" id="CBX81921.1"/>
    </source>
</evidence>
<dbReference type="Pfam" id="PF05936">
    <property type="entry name" value="T6SS_VasE"/>
    <property type="match status" value="1"/>
</dbReference>
<sequence>MPAISADTGVIMSKAEKVVWTEGMFLRPHHFQQSENYLQSTLRDWGQAQRPWLWGLHDIEFDESMLRQGKVALLSASGLLPDGTVFSFRNGQDAPAPLLIPDNLTQGKVVLALPARRGGREEVIFSEAADSLARFISFEREVDDFNAMAVGQAAVQFGRLRLRLMLESELSAEWTAIGVARISEKRSDHQLRLDASYIPPMLNAINQSQLMEYIGDIHALLAQRSQQIGQRLQQPGRFNTADMVDFMLLTLINQQLGHISHLKSLPLLHPETLFHGWLTFAAELTSWMPSRTPDGALPTYQHDDLAGCFSQLLLLLRQGLSQVMEENALQLPLTERSHGLNVATVPESSMVREFGFVLAVRANVPADAIQTHFPAQMKVAPVTKIRDLVQLQLPGIMLRAMPAAPPQIPWHAGYNYFQLDKGSELWQEMEKSGTFALHLAGEFPGLEMEFWAIRSHAV</sequence>
<proteinExistence type="predicted"/>